<feature type="transmembrane region" description="Helical" evidence="5">
    <location>
        <begin position="138"/>
        <end position="165"/>
    </location>
</feature>
<feature type="transmembrane region" description="Helical" evidence="5">
    <location>
        <begin position="38"/>
        <end position="58"/>
    </location>
</feature>
<feature type="transmembrane region" description="Helical" evidence="5">
    <location>
        <begin position="312"/>
        <end position="337"/>
    </location>
</feature>
<dbReference type="EMBL" id="JAPCXC010000005">
    <property type="protein sequence ID" value="KAJ1612715.1"/>
    <property type="molecule type" value="Genomic_DNA"/>
</dbReference>
<evidence type="ECO:0000256" key="3">
    <source>
        <dbReference type="ARBA" id="ARBA00022989"/>
    </source>
</evidence>
<feature type="transmembrane region" description="Helical" evidence="5">
    <location>
        <begin position="269"/>
        <end position="292"/>
    </location>
</feature>
<evidence type="ECO:0000256" key="4">
    <source>
        <dbReference type="ARBA" id="ARBA00023136"/>
    </source>
</evidence>
<dbReference type="AlphaFoldDB" id="A0A9D5HYM5"/>
<keyword evidence="4 5" id="KW-0472">Membrane</keyword>
<accession>A0A9D5HYM5</accession>
<protein>
    <submittedName>
        <fullName evidence="6">Integral membrane protein</fullName>
    </submittedName>
</protein>
<feature type="transmembrane region" description="Helical" evidence="5">
    <location>
        <begin position="79"/>
        <end position="100"/>
    </location>
</feature>
<comment type="subcellular location">
    <subcellularLocation>
        <location evidence="1">Membrane</location>
        <topology evidence="1">Multi-pass membrane protein</topology>
    </subcellularLocation>
</comment>
<proteinExistence type="predicted"/>
<sequence>MPRTQKLIWANFMLVPVNIINEYPIIGSQEIKTINVRALFITLMYLNVFFTCLVVPFSMFFYETQFDTKIGLDKSYTPYLASFISTLITWVFIGINYAAFREVHLGSISTNTCQRLSNLGYIDKNSCTSIPITLDGTFSISVAGLLLFVGYVLNVLFMGAGSVLIPMKFLFSIINRPKPIEASLYREKKQEVYAISRALYAKGEDLKTRYDESSKGLDSEFYTSTYLKSWQENRAIKQRIYKFKGEVIALSSYLESLENRFRTKGQNAVFILTQSSLLILTVLLTLSIYTVLITKVALQNPPSYSANQFVNMAFIIFSLMLPVYIGACICYTWNILAKKVCYCLPIHVLSRSQTPMNSMIFIIGIVLIPMSNIIYITDLSNSWLFKSDLYYIFLLASNTRLNYKLIPNQVLMYSLFGVSLCSIVLYLFSFFWDRKISTQEEVPKILTKYLNGKISSNSKK</sequence>
<evidence type="ECO:0000256" key="5">
    <source>
        <dbReference type="SAM" id="Phobius"/>
    </source>
</evidence>
<evidence type="ECO:0000256" key="1">
    <source>
        <dbReference type="ARBA" id="ARBA00004141"/>
    </source>
</evidence>
<dbReference type="PANTHER" id="PTHR31652:SF0">
    <property type="entry name" value="LIMR FAMILY PROTEIN DDB_G0283707-RELATED"/>
    <property type="match status" value="1"/>
</dbReference>
<feature type="transmembrane region" description="Helical" evidence="5">
    <location>
        <begin position="358"/>
        <end position="377"/>
    </location>
</feature>
<dbReference type="PANTHER" id="PTHR31652">
    <property type="entry name" value="LIMR FAMILY PROTEIN DDB_G0283707-RELATED"/>
    <property type="match status" value="1"/>
</dbReference>
<dbReference type="OrthoDB" id="73273at2759"/>
<name>A0A9D5HYM5_9CRYT</name>
<gene>
    <name evidence="6" type="ORF">OJ253_448</name>
</gene>
<evidence type="ECO:0000256" key="2">
    <source>
        <dbReference type="ARBA" id="ARBA00022692"/>
    </source>
</evidence>
<feature type="transmembrane region" description="Helical" evidence="5">
    <location>
        <begin position="7"/>
        <end position="26"/>
    </location>
</feature>
<reference evidence="6" key="1">
    <citation type="submission" date="2022-10" db="EMBL/GenBank/DDBJ databases">
        <title>Adaptive evolution leads to modifications in subtelomeric GC content in a zoonotic Cryptosporidium species.</title>
        <authorList>
            <person name="Li J."/>
            <person name="Feng Y."/>
            <person name="Xiao L."/>
        </authorList>
    </citation>
    <scope>NUCLEOTIDE SEQUENCE</scope>
    <source>
        <strain evidence="6">33844</strain>
    </source>
</reference>
<dbReference type="Proteomes" id="UP001067231">
    <property type="component" value="Unassembled WGS sequence"/>
</dbReference>
<organism evidence="6">
    <name type="scientific">Cryptosporidium canis</name>
    <dbReference type="NCBI Taxonomy" id="195482"/>
    <lineage>
        <taxon>Eukaryota</taxon>
        <taxon>Sar</taxon>
        <taxon>Alveolata</taxon>
        <taxon>Apicomplexa</taxon>
        <taxon>Conoidasida</taxon>
        <taxon>Coccidia</taxon>
        <taxon>Eucoccidiorida</taxon>
        <taxon>Eimeriorina</taxon>
        <taxon>Cryptosporidiidae</taxon>
        <taxon>Cryptosporidium</taxon>
    </lineage>
</organism>
<feature type="transmembrane region" description="Helical" evidence="5">
    <location>
        <begin position="410"/>
        <end position="432"/>
    </location>
</feature>
<keyword evidence="2 5" id="KW-0812">Transmembrane</keyword>
<dbReference type="GO" id="GO:0016020">
    <property type="term" value="C:membrane"/>
    <property type="evidence" value="ECO:0007669"/>
    <property type="project" value="UniProtKB-SubCell"/>
</dbReference>
<comment type="caution">
    <text evidence="6">The sequence shown here is derived from an EMBL/GenBank/DDBJ whole genome shotgun (WGS) entry which is preliminary data.</text>
</comment>
<evidence type="ECO:0000313" key="6">
    <source>
        <dbReference type="EMBL" id="KAJ1612715.1"/>
    </source>
</evidence>
<keyword evidence="3 5" id="KW-1133">Transmembrane helix</keyword>